<dbReference type="PROSITE" id="PS51257">
    <property type="entry name" value="PROKAR_LIPOPROTEIN"/>
    <property type="match status" value="1"/>
</dbReference>
<dbReference type="AlphaFoldDB" id="A0A540X317"/>
<proteinExistence type="predicted"/>
<dbReference type="Proteomes" id="UP000315369">
    <property type="component" value="Unassembled WGS sequence"/>
</dbReference>
<organism evidence="1 2">
    <name type="scientific">Myxococcus llanfairpwllgwyngyllgogerychwyrndrobwllllantysiliogogogochensis</name>
    <dbReference type="NCBI Taxonomy" id="2590453"/>
    <lineage>
        <taxon>Bacteria</taxon>
        <taxon>Pseudomonadati</taxon>
        <taxon>Myxococcota</taxon>
        <taxon>Myxococcia</taxon>
        <taxon>Myxococcales</taxon>
        <taxon>Cystobacterineae</taxon>
        <taxon>Myxococcaceae</taxon>
        <taxon>Myxococcus</taxon>
    </lineage>
</organism>
<gene>
    <name evidence="1" type="ORF">FJV41_12210</name>
</gene>
<protein>
    <recommendedName>
        <fullName evidence="3">Lipoprotein</fullName>
    </recommendedName>
</protein>
<comment type="caution">
    <text evidence="1">The sequence shown here is derived from an EMBL/GenBank/DDBJ whole genome shotgun (WGS) entry which is preliminary data.</text>
</comment>
<sequence length="498" mass="51826">MGVTVRRPPSGIVSVLCLVLAGCGGGGSGPTTPPAPEVGESQAEIRIANSLSTDALVLNAIGTNPEANGLLATTKLVDLFSVSGGDPRILKQLHDPDAQKFMEYLVSCALGPNQTLWYYNPRGSNPGPRVWGGKAGLCTQWLTSAPSQACLNRVSACLLSRNNALGRRVELSIRGEVPGDPSIFYLEAMTKPAEYEPTTAVKLDSFAPCTASETGAQRDCGWTADGIGVCIPGSTVSLGAGGVVSCPGPAVGSSSGAQMVLRVCSGVVGCDSARTTNLGEGDSSCAGSEPIVTFTCPAEGYYSVMTAPWDSDDAGTASVDVSADSPTRYALSESQVFAVREGAFYGNVFDPKALATKVSVEEVQVGGERPRFVVVGDDAIIEGAIYRKMYSCYDPSWGDGAAYSSHRVCALPNAGANCAATVAGPCWGSAVKPSLPGRCEVNDGPQVPGDGDYERCKDPYGNVWKEPVTTFLHDPCGPVSDDQTGKLCGRTVRPRKER</sequence>
<accession>A0A540X317</accession>
<dbReference type="OrthoDB" id="5482852at2"/>
<dbReference type="RefSeq" id="WP_141642634.1">
    <property type="nucleotide sequence ID" value="NZ_VIFM01000038.1"/>
</dbReference>
<evidence type="ECO:0008006" key="3">
    <source>
        <dbReference type="Google" id="ProtNLM"/>
    </source>
</evidence>
<evidence type="ECO:0000313" key="2">
    <source>
        <dbReference type="Proteomes" id="UP000315369"/>
    </source>
</evidence>
<dbReference type="EMBL" id="VIFM01000038">
    <property type="protein sequence ID" value="TQF15647.1"/>
    <property type="molecule type" value="Genomic_DNA"/>
</dbReference>
<reference evidence="1 2" key="1">
    <citation type="submission" date="2019-06" db="EMBL/GenBank/DDBJ databases">
        <authorList>
            <person name="Livingstone P."/>
            <person name="Whitworth D."/>
        </authorList>
    </citation>
    <scope>NUCLEOTIDE SEQUENCE [LARGE SCALE GENOMIC DNA]</scope>
    <source>
        <strain evidence="1 2">AM401</strain>
    </source>
</reference>
<name>A0A540X317_9BACT</name>
<keyword evidence="2" id="KW-1185">Reference proteome</keyword>
<evidence type="ECO:0000313" key="1">
    <source>
        <dbReference type="EMBL" id="TQF15647.1"/>
    </source>
</evidence>